<feature type="transmembrane region" description="Helical" evidence="6">
    <location>
        <begin position="87"/>
        <end position="110"/>
    </location>
</feature>
<keyword evidence="5 6" id="KW-0472">Membrane</keyword>
<accession>A0A511V0P7</accession>
<keyword evidence="8" id="KW-1185">Reference proteome</keyword>
<feature type="transmembrane region" description="Helical" evidence="6">
    <location>
        <begin position="354"/>
        <end position="375"/>
    </location>
</feature>
<dbReference type="InterPro" id="IPR002797">
    <property type="entry name" value="Polysacc_synth"/>
</dbReference>
<feature type="transmembrane region" description="Helical" evidence="6">
    <location>
        <begin position="163"/>
        <end position="181"/>
    </location>
</feature>
<dbReference type="EMBL" id="BJXW01000013">
    <property type="protein sequence ID" value="GEN31283.1"/>
    <property type="molecule type" value="Genomic_DNA"/>
</dbReference>
<feature type="transmembrane region" description="Helical" evidence="6">
    <location>
        <begin position="443"/>
        <end position="466"/>
    </location>
</feature>
<feature type="transmembrane region" description="Helical" evidence="6">
    <location>
        <begin position="382"/>
        <end position="399"/>
    </location>
</feature>
<name>A0A511V0P7_9BACI</name>
<organism evidence="7 8">
    <name type="scientific">Cerasibacillus quisquiliarum</name>
    <dbReference type="NCBI Taxonomy" id="227865"/>
    <lineage>
        <taxon>Bacteria</taxon>
        <taxon>Bacillati</taxon>
        <taxon>Bacillota</taxon>
        <taxon>Bacilli</taxon>
        <taxon>Bacillales</taxon>
        <taxon>Bacillaceae</taxon>
        <taxon>Cerasibacillus</taxon>
    </lineage>
</organism>
<evidence type="ECO:0000313" key="7">
    <source>
        <dbReference type="EMBL" id="GEN31283.1"/>
    </source>
</evidence>
<comment type="subcellular location">
    <subcellularLocation>
        <location evidence="1">Cell membrane</location>
        <topology evidence="1">Multi-pass membrane protein</topology>
    </subcellularLocation>
</comment>
<feature type="transmembrane region" description="Helical" evidence="6">
    <location>
        <begin position="323"/>
        <end position="342"/>
    </location>
</feature>
<feature type="transmembrane region" description="Helical" evidence="6">
    <location>
        <begin position="44"/>
        <end position="66"/>
    </location>
</feature>
<keyword evidence="4 6" id="KW-1133">Transmembrane helix</keyword>
<dbReference type="InterPro" id="IPR024923">
    <property type="entry name" value="PG_synth_SpoVB"/>
</dbReference>
<proteinExistence type="predicted"/>
<feature type="transmembrane region" description="Helical" evidence="6">
    <location>
        <begin position="12"/>
        <end position="32"/>
    </location>
</feature>
<dbReference type="Pfam" id="PF01943">
    <property type="entry name" value="Polysacc_synt"/>
    <property type="match status" value="1"/>
</dbReference>
<evidence type="ECO:0000313" key="8">
    <source>
        <dbReference type="Proteomes" id="UP000321491"/>
    </source>
</evidence>
<dbReference type="PANTHER" id="PTHR30250:SF29">
    <property type="entry name" value="POLYSACCHARIDE BIOSYNTHESIS PROTEIN C-TERMINAL DOMAIN-CONTAINING PROTEIN"/>
    <property type="match status" value="1"/>
</dbReference>
<feature type="transmembrane region" description="Helical" evidence="6">
    <location>
        <begin position="232"/>
        <end position="252"/>
    </location>
</feature>
<dbReference type="RefSeq" id="WP_146937325.1">
    <property type="nucleotide sequence ID" value="NZ_BJXW01000013.1"/>
</dbReference>
<dbReference type="GO" id="GO:0005886">
    <property type="term" value="C:plasma membrane"/>
    <property type="evidence" value="ECO:0007669"/>
    <property type="project" value="UniProtKB-SubCell"/>
</dbReference>
<evidence type="ECO:0000256" key="3">
    <source>
        <dbReference type="ARBA" id="ARBA00022692"/>
    </source>
</evidence>
<dbReference type="PANTHER" id="PTHR30250">
    <property type="entry name" value="PST FAMILY PREDICTED COLANIC ACID TRANSPORTER"/>
    <property type="match status" value="1"/>
</dbReference>
<keyword evidence="2" id="KW-1003">Cell membrane</keyword>
<feature type="transmembrane region" description="Helical" evidence="6">
    <location>
        <begin position="478"/>
        <end position="498"/>
    </location>
</feature>
<reference evidence="7 8" key="1">
    <citation type="submission" date="2019-07" db="EMBL/GenBank/DDBJ databases">
        <title>Whole genome shotgun sequence of Cerasibacillus quisquiliarum NBRC 102429.</title>
        <authorList>
            <person name="Hosoyama A."/>
            <person name="Uohara A."/>
            <person name="Ohji S."/>
            <person name="Ichikawa N."/>
        </authorList>
    </citation>
    <scope>NUCLEOTIDE SEQUENCE [LARGE SCALE GENOMIC DNA]</scope>
    <source>
        <strain evidence="7 8">NBRC 102429</strain>
    </source>
</reference>
<protein>
    <submittedName>
        <fullName evidence="7">Putative membrane protein YabM</fullName>
    </submittedName>
</protein>
<dbReference type="CDD" id="cd13124">
    <property type="entry name" value="MATE_SpoVB_like"/>
    <property type="match status" value="1"/>
</dbReference>
<dbReference type="Proteomes" id="UP000321491">
    <property type="component" value="Unassembled WGS sequence"/>
</dbReference>
<gene>
    <name evidence="7" type="primary">yabM</name>
    <name evidence="7" type="ORF">CQU01_15210</name>
</gene>
<feature type="transmembrane region" description="Helical" evidence="6">
    <location>
        <begin position="193"/>
        <end position="211"/>
    </location>
</feature>
<dbReference type="AlphaFoldDB" id="A0A511V0P7"/>
<feature type="transmembrane region" description="Helical" evidence="6">
    <location>
        <begin position="122"/>
        <end position="142"/>
    </location>
</feature>
<comment type="caution">
    <text evidence="7">The sequence shown here is derived from an EMBL/GenBank/DDBJ whole genome shotgun (WGS) entry which is preliminary data.</text>
</comment>
<dbReference type="OrthoDB" id="9775950at2"/>
<evidence type="ECO:0000256" key="2">
    <source>
        <dbReference type="ARBA" id="ARBA00022475"/>
    </source>
</evidence>
<evidence type="ECO:0000256" key="1">
    <source>
        <dbReference type="ARBA" id="ARBA00004651"/>
    </source>
</evidence>
<dbReference type="InterPro" id="IPR050833">
    <property type="entry name" value="Poly_Biosynth_Transport"/>
</dbReference>
<evidence type="ECO:0000256" key="4">
    <source>
        <dbReference type="ARBA" id="ARBA00022989"/>
    </source>
</evidence>
<sequence length="529" mass="58628">MDKKQISTLVKGAMVLTFAGIISKVLSAGYRIPLQNLTGDFGFYIYQQIYPILGMAMILGLYGFPSAISKIGADLQAEGKPLSVRQFYLPLFVILIFMNGFIFIIFFSGASTFAQVVGDMKLAGIYRMTAFTFLFIPLIAVIRGGFQAQNMMLPTAISQVSEQLVRVGMIILASVYIALYGKDIYFIGMAANSASYLGFLSASVVLVGFLFKYKPTFNSYYKIPWKVYVKTVFVFGIVASFIHMMLLIVQVADSLTLVPSLMAYGLSPDEARMEKGVFDRGYPFIQLGAVLGSSFALALIPSLSKQKDLSDELYQAISKALSFSLYLATGAMIGLLIIFPEINVLLFKDSQGDTTLQILSISVLLSSLAITSATILQSIGSVHMIAYLIGLLFLVKWWMNQWLVPLWGTIGSAMATVCSLFILCVLLVWQLKRRLPKLKVLQGINGYALLLASASMAAFLFAMKWLLPNATSINRLSLLFITLLIVFCGASIYIFILMKLNVFSKEELDLIPILPRLFREKDKERRDKS</sequence>
<evidence type="ECO:0000256" key="5">
    <source>
        <dbReference type="ARBA" id="ARBA00023136"/>
    </source>
</evidence>
<feature type="transmembrane region" description="Helical" evidence="6">
    <location>
        <begin position="284"/>
        <end position="303"/>
    </location>
</feature>
<evidence type="ECO:0000256" key="6">
    <source>
        <dbReference type="SAM" id="Phobius"/>
    </source>
</evidence>
<keyword evidence="3 6" id="KW-0812">Transmembrane</keyword>
<feature type="transmembrane region" description="Helical" evidence="6">
    <location>
        <begin position="405"/>
        <end position="431"/>
    </location>
</feature>